<protein>
    <submittedName>
        <fullName evidence="3">VOC family protein</fullName>
    </submittedName>
</protein>
<dbReference type="InterPro" id="IPR029068">
    <property type="entry name" value="Glyas_Bleomycin-R_OHBP_Dase"/>
</dbReference>
<dbReference type="PROSITE" id="PS00934">
    <property type="entry name" value="GLYOXALASE_I_1"/>
    <property type="match status" value="1"/>
</dbReference>
<dbReference type="SUPFAM" id="SSF54593">
    <property type="entry name" value="Glyoxalase/Bleomycin resistance protein/Dihydroxybiphenyl dioxygenase"/>
    <property type="match status" value="1"/>
</dbReference>
<dbReference type="Gene3D" id="3.10.180.10">
    <property type="entry name" value="2,3-Dihydroxybiphenyl 1,2-Dioxygenase, domain 1"/>
    <property type="match status" value="1"/>
</dbReference>
<organism evidence="3 4">
    <name type="scientific">Paenibacillus aurantius</name>
    <dbReference type="NCBI Taxonomy" id="2918900"/>
    <lineage>
        <taxon>Bacteria</taxon>
        <taxon>Bacillati</taxon>
        <taxon>Bacillota</taxon>
        <taxon>Bacilli</taxon>
        <taxon>Bacillales</taxon>
        <taxon>Paenibacillaceae</taxon>
        <taxon>Paenibacillus</taxon>
    </lineage>
</organism>
<dbReference type="PANTHER" id="PTHR46142:SF3">
    <property type="entry name" value="F18B13.24 PROTEIN"/>
    <property type="match status" value="1"/>
</dbReference>
<sequence>MLIKPYLHHISLNVTDLERSKAFYGGVLGLEPLERPPFDFLGAWYSLGDNQQLHLILYDGETLRSGEINSRDGHFAIRVESFRQAVQWAEEAGIPYDARPNARAGFPQLYILDPDRNIIEINAESLD</sequence>
<dbReference type="RefSeq" id="WP_315606368.1">
    <property type="nucleotide sequence ID" value="NZ_CP130318.1"/>
</dbReference>
<evidence type="ECO:0000259" key="2">
    <source>
        <dbReference type="PROSITE" id="PS51819"/>
    </source>
</evidence>
<evidence type="ECO:0000256" key="1">
    <source>
        <dbReference type="ARBA" id="ARBA00022723"/>
    </source>
</evidence>
<feature type="domain" description="VOC" evidence="2">
    <location>
        <begin position="6"/>
        <end position="124"/>
    </location>
</feature>
<dbReference type="PANTHER" id="PTHR46142">
    <property type="match status" value="1"/>
</dbReference>
<dbReference type="Proteomes" id="UP001305702">
    <property type="component" value="Chromosome"/>
</dbReference>
<accession>A0AA96LI79</accession>
<dbReference type="InterPro" id="IPR018146">
    <property type="entry name" value="Glyoxalase_1_CS"/>
</dbReference>
<proteinExistence type="predicted"/>
<dbReference type="AlphaFoldDB" id="A0AA96LI79"/>
<evidence type="ECO:0000313" key="3">
    <source>
        <dbReference type="EMBL" id="WNQ12590.1"/>
    </source>
</evidence>
<dbReference type="Pfam" id="PF00903">
    <property type="entry name" value="Glyoxalase"/>
    <property type="match status" value="1"/>
</dbReference>
<name>A0AA96LI79_9BACL</name>
<gene>
    <name evidence="3" type="ORF">MJA45_06050</name>
</gene>
<dbReference type="GO" id="GO:0004462">
    <property type="term" value="F:lactoylglutathione lyase activity"/>
    <property type="evidence" value="ECO:0007669"/>
    <property type="project" value="InterPro"/>
</dbReference>
<dbReference type="EMBL" id="CP130318">
    <property type="protein sequence ID" value="WNQ12590.1"/>
    <property type="molecule type" value="Genomic_DNA"/>
</dbReference>
<dbReference type="PROSITE" id="PS51819">
    <property type="entry name" value="VOC"/>
    <property type="match status" value="1"/>
</dbReference>
<keyword evidence="1" id="KW-0479">Metal-binding</keyword>
<reference evidence="3 4" key="1">
    <citation type="submission" date="2022-02" db="EMBL/GenBank/DDBJ databases">
        <title>Paenibacillus sp. MBLB1776 Whole Genome Shotgun Sequencing.</title>
        <authorList>
            <person name="Hwang C.Y."/>
            <person name="Cho E.-S."/>
            <person name="Seo M.-J."/>
        </authorList>
    </citation>
    <scope>NUCLEOTIDE SEQUENCE [LARGE SCALE GENOMIC DNA]</scope>
    <source>
        <strain evidence="3 4">MBLB1776</strain>
    </source>
</reference>
<evidence type="ECO:0000313" key="4">
    <source>
        <dbReference type="Proteomes" id="UP001305702"/>
    </source>
</evidence>
<dbReference type="InterPro" id="IPR037523">
    <property type="entry name" value="VOC_core"/>
</dbReference>
<keyword evidence="4" id="KW-1185">Reference proteome</keyword>
<dbReference type="KEGG" id="paun:MJA45_06050"/>
<dbReference type="InterPro" id="IPR004360">
    <property type="entry name" value="Glyas_Fos-R_dOase_dom"/>
</dbReference>
<dbReference type="GO" id="GO:0046872">
    <property type="term" value="F:metal ion binding"/>
    <property type="evidence" value="ECO:0007669"/>
    <property type="project" value="UniProtKB-KW"/>
</dbReference>